<dbReference type="HOGENOM" id="CLU_2980059_0_0_1"/>
<gene>
    <name evidence="1" type="ORF">M404DRAFT_992190</name>
</gene>
<organism evidence="1 2">
    <name type="scientific">Pisolithus tinctorius Marx 270</name>
    <dbReference type="NCBI Taxonomy" id="870435"/>
    <lineage>
        <taxon>Eukaryota</taxon>
        <taxon>Fungi</taxon>
        <taxon>Dikarya</taxon>
        <taxon>Basidiomycota</taxon>
        <taxon>Agaricomycotina</taxon>
        <taxon>Agaricomycetes</taxon>
        <taxon>Agaricomycetidae</taxon>
        <taxon>Boletales</taxon>
        <taxon>Sclerodermatineae</taxon>
        <taxon>Pisolithaceae</taxon>
        <taxon>Pisolithus</taxon>
    </lineage>
</organism>
<sequence>MCAVKKSTGEEYAPKQKELHFCYRTSCLHYCFLYDHKPLRRLLLENSSSSSGGLEPEY</sequence>
<reference evidence="1 2" key="1">
    <citation type="submission" date="2014-04" db="EMBL/GenBank/DDBJ databases">
        <authorList>
            <consortium name="DOE Joint Genome Institute"/>
            <person name="Kuo A."/>
            <person name="Kohler A."/>
            <person name="Costa M.D."/>
            <person name="Nagy L.G."/>
            <person name="Floudas D."/>
            <person name="Copeland A."/>
            <person name="Barry K.W."/>
            <person name="Cichocki N."/>
            <person name="Veneault-Fourrey C."/>
            <person name="LaButti K."/>
            <person name="Lindquist E.A."/>
            <person name="Lipzen A."/>
            <person name="Lundell T."/>
            <person name="Morin E."/>
            <person name="Murat C."/>
            <person name="Sun H."/>
            <person name="Tunlid A."/>
            <person name="Henrissat B."/>
            <person name="Grigoriev I.V."/>
            <person name="Hibbett D.S."/>
            <person name="Martin F."/>
            <person name="Nordberg H.P."/>
            <person name="Cantor M.N."/>
            <person name="Hua S.X."/>
        </authorList>
    </citation>
    <scope>NUCLEOTIDE SEQUENCE [LARGE SCALE GENOMIC DNA]</scope>
    <source>
        <strain evidence="1 2">Marx 270</strain>
    </source>
</reference>
<reference evidence="2" key="2">
    <citation type="submission" date="2015-01" db="EMBL/GenBank/DDBJ databases">
        <title>Evolutionary Origins and Diversification of the Mycorrhizal Mutualists.</title>
        <authorList>
            <consortium name="DOE Joint Genome Institute"/>
            <consortium name="Mycorrhizal Genomics Consortium"/>
            <person name="Kohler A."/>
            <person name="Kuo A."/>
            <person name="Nagy L.G."/>
            <person name="Floudas D."/>
            <person name="Copeland A."/>
            <person name="Barry K.W."/>
            <person name="Cichocki N."/>
            <person name="Veneault-Fourrey C."/>
            <person name="LaButti K."/>
            <person name="Lindquist E.A."/>
            <person name="Lipzen A."/>
            <person name="Lundell T."/>
            <person name="Morin E."/>
            <person name="Murat C."/>
            <person name="Riley R."/>
            <person name="Ohm R."/>
            <person name="Sun H."/>
            <person name="Tunlid A."/>
            <person name="Henrissat B."/>
            <person name="Grigoriev I.V."/>
            <person name="Hibbett D.S."/>
            <person name="Martin F."/>
        </authorList>
    </citation>
    <scope>NUCLEOTIDE SEQUENCE [LARGE SCALE GENOMIC DNA]</scope>
    <source>
        <strain evidence="2">Marx 270</strain>
    </source>
</reference>
<evidence type="ECO:0000313" key="1">
    <source>
        <dbReference type="EMBL" id="KIO13934.1"/>
    </source>
</evidence>
<dbReference type="AlphaFoldDB" id="A0A0C3PXY3"/>
<proteinExistence type="predicted"/>
<dbReference type="Proteomes" id="UP000054217">
    <property type="component" value="Unassembled WGS sequence"/>
</dbReference>
<accession>A0A0C3PXY3</accession>
<dbReference type="InParanoid" id="A0A0C3PXY3"/>
<name>A0A0C3PXY3_PISTI</name>
<protein>
    <submittedName>
        <fullName evidence="1">Uncharacterized protein</fullName>
    </submittedName>
</protein>
<evidence type="ECO:0000313" key="2">
    <source>
        <dbReference type="Proteomes" id="UP000054217"/>
    </source>
</evidence>
<keyword evidence="2" id="KW-1185">Reference proteome</keyword>
<dbReference type="EMBL" id="KN831945">
    <property type="protein sequence ID" value="KIO13934.1"/>
    <property type="molecule type" value="Genomic_DNA"/>
</dbReference>